<dbReference type="Gene3D" id="1.10.10.10">
    <property type="entry name" value="Winged helix-like DNA-binding domain superfamily/Winged helix DNA-binding domain"/>
    <property type="match status" value="1"/>
</dbReference>
<dbReference type="InterPro" id="IPR013325">
    <property type="entry name" value="RNA_pol_sigma_r2"/>
</dbReference>
<keyword evidence="9" id="KW-1185">Reference proteome</keyword>
<dbReference type="NCBIfam" id="TIGR02983">
    <property type="entry name" value="SigE-fam_strep"/>
    <property type="match status" value="1"/>
</dbReference>
<dbReference type="GO" id="GO:0003677">
    <property type="term" value="F:DNA binding"/>
    <property type="evidence" value="ECO:0007669"/>
    <property type="project" value="UniProtKB-KW"/>
</dbReference>
<dbReference type="EMBL" id="QVFU01000049">
    <property type="protein sequence ID" value="RFS43689.1"/>
    <property type="molecule type" value="Genomic_DNA"/>
</dbReference>
<comment type="similarity">
    <text evidence="1">Belongs to the sigma-70 factor family. ECF subfamily.</text>
</comment>
<dbReference type="Pfam" id="PF04542">
    <property type="entry name" value="Sigma70_r2"/>
    <property type="match status" value="1"/>
</dbReference>
<dbReference type="Proteomes" id="UP000262621">
    <property type="component" value="Unassembled WGS sequence"/>
</dbReference>
<evidence type="ECO:0000256" key="2">
    <source>
        <dbReference type="ARBA" id="ARBA00023015"/>
    </source>
</evidence>
<dbReference type="InterPro" id="IPR013324">
    <property type="entry name" value="RNA_pol_sigma_r3/r4-like"/>
</dbReference>
<protein>
    <submittedName>
        <fullName evidence="8">SigE family RNA polymerase sigma factor</fullName>
    </submittedName>
</protein>
<keyword evidence="5" id="KW-0804">Transcription</keyword>
<dbReference type="InterPro" id="IPR014284">
    <property type="entry name" value="RNA_pol_sigma-70_dom"/>
</dbReference>
<dbReference type="PANTHER" id="PTHR43133">
    <property type="entry name" value="RNA POLYMERASE ECF-TYPE SIGMA FACTO"/>
    <property type="match status" value="1"/>
</dbReference>
<evidence type="ECO:0000256" key="3">
    <source>
        <dbReference type="ARBA" id="ARBA00023082"/>
    </source>
</evidence>
<name>A0A372FT50_9ACTN</name>
<dbReference type="InterPro" id="IPR007630">
    <property type="entry name" value="RNA_pol_sigma70_r4"/>
</dbReference>
<dbReference type="InterPro" id="IPR039425">
    <property type="entry name" value="RNA_pol_sigma-70-like"/>
</dbReference>
<dbReference type="SUPFAM" id="SSF88659">
    <property type="entry name" value="Sigma3 and sigma4 domains of RNA polymerase sigma factors"/>
    <property type="match status" value="1"/>
</dbReference>
<keyword evidence="4" id="KW-0238">DNA-binding</keyword>
<dbReference type="CDD" id="cd06171">
    <property type="entry name" value="Sigma70_r4"/>
    <property type="match status" value="1"/>
</dbReference>
<organism evidence="8 9">
    <name type="scientific">Micromonospora craniellae</name>
    <dbReference type="NCBI Taxonomy" id="2294034"/>
    <lineage>
        <taxon>Bacteria</taxon>
        <taxon>Bacillati</taxon>
        <taxon>Actinomycetota</taxon>
        <taxon>Actinomycetes</taxon>
        <taxon>Micromonosporales</taxon>
        <taxon>Micromonosporaceae</taxon>
        <taxon>Micromonospora</taxon>
    </lineage>
</organism>
<evidence type="ECO:0000256" key="1">
    <source>
        <dbReference type="ARBA" id="ARBA00010641"/>
    </source>
</evidence>
<evidence type="ECO:0000259" key="6">
    <source>
        <dbReference type="Pfam" id="PF04542"/>
    </source>
</evidence>
<dbReference type="NCBIfam" id="TIGR02937">
    <property type="entry name" value="sigma70-ECF"/>
    <property type="match status" value="1"/>
</dbReference>
<dbReference type="InterPro" id="IPR007627">
    <property type="entry name" value="RNA_pol_sigma70_r2"/>
</dbReference>
<dbReference type="SUPFAM" id="SSF88946">
    <property type="entry name" value="Sigma2 domain of RNA polymerase sigma factors"/>
    <property type="match status" value="1"/>
</dbReference>
<sequence length="241" mass="27178">MVQSFHEFVVHRSPRLSRTAYLLTGDHQLAEDLLQVALARTYRHWRRVADGDPEAYVRRVMYHQQVSWWRRRRLVARPPERSAGDGTEASVLRLGLAAALRKLTPRQRVVIVLRFYEDLTEARVAEVLGCSVGTVKRHGHDALRRLREIAPDLVDDTAEEADLQPIFARSVAFTPAGDRLAYQIGNTVWVTARDGTRLSSFPLPYESTLAGKGARTPDGRWLTLATVAWTAPNGTCAGWIR</sequence>
<dbReference type="GO" id="GO:0016987">
    <property type="term" value="F:sigma factor activity"/>
    <property type="evidence" value="ECO:0007669"/>
    <property type="project" value="UniProtKB-KW"/>
</dbReference>
<dbReference type="OrthoDB" id="3692620at2"/>
<evidence type="ECO:0000313" key="8">
    <source>
        <dbReference type="EMBL" id="RFS43689.1"/>
    </source>
</evidence>
<dbReference type="AlphaFoldDB" id="A0A372FT50"/>
<dbReference type="PANTHER" id="PTHR43133:SF50">
    <property type="entry name" value="ECF RNA POLYMERASE SIGMA FACTOR SIGM"/>
    <property type="match status" value="1"/>
</dbReference>
<evidence type="ECO:0000256" key="4">
    <source>
        <dbReference type="ARBA" id="ARBA00023125"/>
    </source>
</evidence>
<dbReference type="InterPro" id="IPR014325">
    <property type="entry name" value="RNA_pol_sigma-E_actinobac"/>
</dbReference>
<feature type="domain" description="RNA polymerase sigma-70 region 4" evidence="7">
    <location>
        <begin position="99"/>
        <end position="148"/>
    </location>
</feature>
<feature type="domain" description="RNA polymerase sigma-70 region 2" evidence="6">
    <location>
        <begin position="11"/>
        <end position="73"/>
    </location>
</feature>
<gene>
    <name evidence="8" type="ORF">D0Q02_26470</name>
</gene>
<comment type="caution">
    <text evidence="8">The sequence shown here is derived from an EMBL/GenBank/DDBJ whole genome shotgun (WGS) entry which is preliminary data.</text>
</comment>
<dbReference type="InterPro" id="IPR036388">
    <property type="entry name" value="WH-like_DNA-bd_sf"/>
</dbReference>
<keyword evidence="3" id="KW-0731">Sigma factor</keyword>
<dbReference type="Pfam" id="PF04545">
    <property type="entry name" value="Sigma70_r4"/>
    <property type="match status" value="1"/>
</dbReference>
<evidence type="ECO:0000256" key="5">
    <source>
        <dbReference type="ARBA" id="ARBA00023163"/>
    </source>
</evidence>
<dbReference type="Gene3D" id="1.10.1740.10">
    <property type="match status" value="1"/>
</dbReference>
<keyword evidence="2" id="KW-0805">Transcription regulation</keyword>
<evidence type="ECO:0000313" key="9">
    <source>
        <dbReference type="Proteomes" id="UP000262621"/>
    </source>
</evidence>
<proteinExistence type="inferred from homology"/>
<accession>A0A372FT50</accession>
<evidence type="ECO:0000259" key="7">
    <source>
        <dbReference type="Pfam" id="PF04545"/>
    </source>
</evidence>
<dbReference type="GO" id="GO:0006352">
    <property type="term" value="P:DNA-templated transcription initiation"/>
    <property type="evidence" value="ECO:0007669"/>
    <property type="project" value="InterPro"/>
</dbReference>
<reference evidence="8 9" key="1">
    <citation type="submission" date="2018-08" db="EMBL/GenBank/DDBJ databases">
        <title>Verrucosispora craniellae sp. nov., isolated from a marine sponge in the South China Sea.</title>
        <authorList>
            <person name="Li L."/>
            <person name="Lin H.W."/>
        </authorList>
    </citation>
    <scope>NUCLEOTIDE SEQUENCE [LARGE SCALE GENOMIC DNA]</scope>
    <source>
        <strain evidence="8 9">LHW63014</strain>
    </source>
</reference>